<accession>A0A517Z3N8</accession>
<evidence type="ECO:0000313" key="2">
    <source>
        <dbReference type="Proteomes" id="UP000320496"/>
    </source>
</evidence>
<dbReference type="AlphaFoldDB" id="A0A517Z3N8"/>
<reference evidence="1 2" key="1">
    <citation type="submission" date="2019-02" db="EMBL/GenBank/DDBJ databases">
        <title>Deep-cultivation of Planctomycetes and their phenomic and genomic characterization uncovers novel biology.</title>
        <authorList>
            <person name="Wiegand S."/>
            <person name="Jogler M."/>
            <person name="Boedeker C."/>
            <person name="Pinto D."/>
            <person name="Vollmers J."/>
            <person name="Rivas-Marin E."/>
            <person name="Kohn T."/>
            <person name="Peeters S.H."/>
            <person name="Heuer A."/>
            <person name="Rast P."/>
            <person name="Oberbeckmann S."/>
            <person name="Bunk B."/>
            <person name="Jeske O."/>
            <person name="Meyerdierks A."/>
            <person name="Storesund J.E."/>
            <person name="Kallscheuer N."/>
            <person name="Luecker S."/>
            <person name="Lage O.M."/>
            <person name="Pohl T."/>
            <person name="Merkel B.J."/>
            <person name="Hornburger P."/>
            <person name="Mueller R.-W."/>
            <person name="Bruemmer F."/>
            <person name="Labrenz M."/>
            <person name="Spormann A.M."/>
            <person name="Op den Camp H."/>
            <person name="Overmann J."/>
            <person name="Amann R."/>
            <person name="Jetten M.S.M."/>
            <person name="Mascher T."/>
            <person name="Medema M.H."/>
            <person name="Devos D.P."/>
            <person name="Kaster A.-K."/>
            <person name="Ovreas L."/>
            <person name="Rohde M."/>
            <person name="Galperin M.Y."/>
            <person name="Jogler C."/>
        </authorList>
    </citation>
    <scope>NUCLEOTIDE SEQUENCE [LARGE SCALE GENOMIC DNA]</scope>
    <source>
        <strain evidence="1 2">Mal4</strain>
    </source>
</reference>
<sequence>MNVPIQWLLTFAITVQLASVCMAQDMRVYTTVSKVSASEGQPQVIARTLTLFHAGKVYDHIEEVGEVVIFEPIHNRFRILNGNYVATTVPFDQLQQLLRVARSEAVRYLDDLDESADPREQRIVPALKFQLNPLLRQEYADETGRLQMIGDYLSYDVQTAAIEQATLLDQYLAYADWACRLNYVLHPQSMYPESRLQLNDALRNRRRLPTTVSLTARVDAEIQLRAEHRFGWELHAFDKDQINKWERLLQSDRIRWVSFHEYQQQVMTASSK</sequence>
<dbReference type="Proteomes" id="UP000320496">
    <property type="component" value="Chromosome"/>
</dbReference>
<dbReference type="RefSeq" id="WP_145367779.1">
    <property type="nucleotide sequence ID" value="NZ_CP036275.1"/>
</dbReference>
<organism evidence="1 2">
    <name type="scientific">Maioricimonas rarisocia</name>
    <dbReference type="NCBI Taxonomy" id="2528026"/>
    <lineage>
        <taxon>Bacteria</taxon>
        <taxon>Pseudomonadati</taxon>
        <taxon>Planctomycetota</taxon>
        <taxon>Planctomycetia</taxon>
        <taxon>Planctomycetales</taxon>
        <taxon>Planctomycetaceae</taxon>
        <taxon>Maioricimonas</taxon>
    </lineage>
</organism>
<dbReference type="OrthoDB" id="210719at2"/>
<keyword evidence="2" id="KW-1185">Reference proteome</keyword>
<proteinExistence type="predicted"/>
<gene>
    <name evidence="1" type="ORF">Mal4_13810</name>
</gene>
<name>A0A517Z3N8_9PLAN</name>
<protein>
    <submittedName>
        <fullName evidence="1">Uncharacterized protein</fullName>
    </submittedName>
</protein>
<evidence type="ECO:0000313" key="1">
    <source>
        <dbReference type="EMBL" id="QDU37078.1"/>
    </source>
</evidence>
<dbReference type="EMBL" id="CP036275">
    <property type="protein sequence ID" value="QDU37078.1"/>
    <property type="molecule type" value="Genomic_DNA"/>
</dbReference>
<dbReference type="KEGG" id="mri:Mal4_13810"/>